<dbReference type="Proteomes" id="UP000070394">
    <property type="component" value="Unassembled WGS sequence"/>
</dbReference>
<dbReference type="OrthoDB" id="9935938at2"/>
<dbReference type="AlphaFoldDB" id="A0A133ZUW3"/>
<dbReference type="PATRIC" id="fig|467210.3.peg.1042"/>
<reference evidence="2" key="1">
    <citation type="submission" date="2016-01" db="EMBL/GenBank/DDBJ databases">
        <authorList>
            <person name="Mitreva M."/>
            <person name="Pepin K.H."/>
            <person name="Mihindukulasuriya K.A."/>
            <person name="Fulton R."/>
            <person name="Fronick C."/>
            <person name="O'Laughlin M."/>
            <person name="Miner T."/>
            <person name="Herter B."/>
            <person name="Rosa B.A."/>
            <person name="Cordes M."/>
            <person name="Tomlinson C."/>
            <person name="Wollam A."/>
            <person name="Palsikar V.B."/>
            <person name="Mardis E.R."/>
            <person name="Wilson R.K."/>
        </authorList>
    </citation>
    <scope>NUCLEOTIDE SEQUENCE [LARGE SCALE GENOMIC DNA]</scope>
    <source>
        <strain evidence="2">DNF00896</strain>
    </source>
</reference>
<name>A0A133ZUW3_9FIRM</name>
<sequence length="69" mass="8482">MFEYITNDEFKTERKNMFSSRIIKDEKSYKHIVNKLYEILLNECSFEKLKKAVGDEEYRDILLKEYHLI</sequence>
<keyword evidence="2" id="KW-1185">Reference proteome</keyword>
<proteinExistence type="predicted"/>
<organism evidence="1 2">
    <name type="scientific">Lachnoanaerobaculum saburreum</name>
    <dbReference type="NCBI Taxonomy" id="467210"/>
    <lineage>
        <taxon>Bacteria</taxon>
        <taxon>Bacillati</taxon>
        <taxon>Bacillota</taxon>
        <taxon>Clostridia</taxon>
        <taxon>Lachnospirales</taxon>
        <taxon>Lachnospiraceae</taxon>
        <taxon>Lachnoanaerobaculum</taxon>
    </lineage>
</organism>
<dbReference type="RefSeq" id="WP_060930917.1">
    <property type="nucleotide sequence ID" value="NZ_KQ959797.1"/>
</dbReference>
<comment type="caution">
    <text evidence="1">The sequence shown here is derived from an EMBL/GenBank/DDBJ whole genome shotgun (WGS) entry which is preliminary data.</text>
</comment>
<dbReference type="EMBL" id="LSDA01000037">
    <property type="protein sequence ID" value="KXB59237.1"/>
    <property type="molecule type" value="Genomic_DNA"/>
</dbReference>
<gene>
    <name evidence="1" type="ORF">HMPREF1866_01053</name>
</gene>
<protein>
    <submittedName>
        <fullName evidence="1">Uncharacterized protein</fullName>
    </submittedName>
</protein>
<evidence type="ECO:0000313" key="1">
    <source>
        <dbReference type="EMBL" id="KXB59237.1"/>
    </source>
</evidence>
<evidence type="ECO:0000313" key="2">
    <source>
        <dbReference type="Proteomes" id="UP000070394"/>
    </source>
</evidence>
<accession>A0A133ZUW3</accession>